<dbReference type="PRINTS" id="PR00344">
    <property type="entry name" value="BCTRLSENSOR"/>
</dbReference>
<gene>
    <name evidence="16" type="ORF">CJ192_04075</name>
</gene>
<evidence type="ECO:0000313" key="16">
    <source>
        <dbReference type="EMBL" id="PMC81935.1"/>
    </source>
</evidence>
<comment type="subcellular location">
    <subcellularLocation>
        <location evidence="2">Cell membrane</location>
        <topology evidence="2">Multi-pass membrane protein</topology>
    </subcellularLocation>
</comment>
<dbReference type="PANTHER" id="PTHR45528:SF1">
    <property type="entry name" value="SENSOR HISTIDINE KINASE CPXA"/>
    <property type="match status" value="1"/>
</dbReference>
<dbReference type="InterPro" id="IPR050398">
    <property type="entry name" value="HssS/ArlS-like"/>
</dbReference>
<evidence type="ECO:0000256" key="13">
    <source>
        <dbReference type="ARBA" id="ARBA00023136"/>
    </source>
</evidence>
<evidence type="ECO:0000256" key="6">
    <source>
        <dbReference type="ARBA" id="ARBA00022679"/>
    </source>
</evidence>
<evidence type="ECO:0000256" key="7">
    <source>
        <dbReference type="ARBA" id="ARBA00022692"/>
    </source>
</evidence>
<keyword evidence="5" id="KW-0597">Phosphoprotein</keyword>
<dbReference type="InterPro" id="IPR003661">
    <property type="entry name" value="HisK_dim/P_dom"/>
</dbReference>
<dbReference type="RefSeq" id="WP_004815075.1">
    <property type="nucleotide sequence ID" value="NZ_CABKPG010000010.1"/>
</dbReference>
<protein>
    <recommendedName>
        <fullName evidence="3">histidine kinase</fullName>
        <ecNumber evidence="3">2.7.13.3</ecNumber>
    </recommendedName>
</protein>
<evidence type="ECO:0000256" key="4">
    <source>
        <dbReference type="ARBA" id="ARBA00022475"/>
    </source>
</evidence>
<proteinExistence type="predicted"/>
<evidence type="ECO:0000256" key="2">
    <source>
        <dbReference type="ARBA" id="ARBA00004651"/>
    </source>
</evidence>
<evidence type="ECO:0000256" key="8">
    <source>
        <dbReference type="ARBA" id="ARBA00022741"/>
    </source>
</evidence>
<accession>A0A2N6UJL6</accession>
<dbReference type="Gene3D" id="1.10.287.130">
    <property type="match status" value="1"/>
</dbReference>
<dbReference type="InterPro" id="IPR036097">
    <property type="entry name" value="HisK_dim/P_sf"/>
</dbReference>
<keyword evidence="10" id="KW-0067">ATP-binding</keyword>
<keyword evidence="7 14" id="KW-0812">Transmembrane</keyword>
<evidence type="ECO:0000256" key="12">
    <source>
        <dbReference type="ARBA" id="ARBA00023012"/>
    </source>
</evidence>
<evidence type="ECO:0000256" key="9">
    <source>
        <dbReference type="ARBA" id="ARBA00022777"/>
    </source>
</evidence>
<dbReference type="CDD" id="cd00075">
    <property type="entry name" value="HATPase"/>
    <property type="match status" value="1"/>
</dbReference>
<feature type="transmembrane region" description="Helical" evidence="14">
    <location>
        <begin position="146"/>
        <end position="164"/>
    </location>
</feature>
<sequence>MTTLRNKIIRNLLAGIFACILVFSLAISYLINVYTRNFINTTQDNRPRQIKKQFEDLLTDKDPYLMKERLGKVSKTLNVDISILNKNNEPVMSFKGRDKDASELTESKSYDIINPNLNDYMGQLIITYGTDEFEANELITNIKTSIFIAIFLSIFIGLIIALYLSTKITNPIKQISDATLKIKDEDYDIDLKDSKIIELENLQNNIKYLSINLKNQKYVRKQYAQDISHELRTPITNLQLYIEAIKDGVIDVDDQTLNSLLEEIHRLEGLVVNLNKSFNDNSEYLKINKKEFDLSNHIKLILNTIKPRLNKLDISLIEEIKDGIMIYSDKDKISQITQNLISNAIKAIKDDGLIRVSLSEDKNNIYLVVKDNGVGISDEKKEVIFERFYRIDDARNTKINGHGLGLSITKNFVESLGGKIKLKSKLGKGSTFSVIFPK</sequence>
<evidence type="ECO:0000256" key="1">
    <source>
        <dbReference type="ARBA" id="ARBA00000085"/>
    </source>
</evidence>
<dbReference type="CDD" id="cd00082">
    <property type="entry name" value="HisKA"/>
    <property type="match status" value="1"/>
</dbReference>
<evidence type="ECO:0000256" key="14">
    <source>
        <dbReference type="SAM" id="Phobius"/>
    </source>
</evidence>
<evidence type="ECO:0000313" key="17">
    <source>
        <dbReference type="Proteomes" id="UP000235658"/>
    </source>
</evidence>
<dbReference type="Gene3D" id="3.30.565.10">
    <property type="entry name" value="Histidine kinase-like ATPase, C-terminal domain"/>
    <property type="match status" value="1"/>
</dbReference>
<dbReference type="InterPro" id="IPR005467">
    <property type="entry name" value="His_kinase_dom"/>
</dbReference>
<feature type="domain" description="Histidine kinase" evidence="15">
    <location>
        <begin position="226"/>
        <end position="438"/>
    </location>
</feature>
<dbReference type="EC" id="2.7.13.3" evidence="3"/>
<evidence type="ECO:0000256" key="3">
    <source>
        <dbReference type="ARBA" id="ARBA00012438"/>
    </source>
</evidence>
<keyword evidence="9 16" id="KW-0418">Kinase</keyword>
<keyword evidence="11 14" id="KW-1133">Transmembrane helix</keyword>
<dbReference type="GeneID" id="84578355"/>
<dbReference type="PANTHER" id="PTHR45528">
    <property type="entry name" value="SENSOR HISTIDINE KINASE CPXA"/>
    <property type="match status" value="1"/>
</dbReference>
<dbReference type="FunFam" id="3.30.565.10:FF:000023">
    <property type="entry name" value="PAS domain-containing sensor histidine kinase"/>
    <property type="match status" value="1"/>
</dbReference>
<dbReference type="InterPro" id="IPR003594">
    <property type="entry name" value="HATPase_dom"/>
</dbReference>
<keyword evidence="4" id="KW-1003">Cell membrane</keyword>
<keyword evidence="6" id="KW-0808">Transferase</keyword>
<dbReference type="Proteomes" id="UP000235658">
    <property type="component" value="Unassembled WGS sequence"/>
</dbReference>
<comment type="catalytic activity">
    <reaction evidence="1">
        <text>ATP + protein L-histidine = ADP + protein N-phospho-L-histidine.</text>
        <dbReference type="EC" id="2.7.13.3"/>
    </reaction>
</comment>
<evidence type="ECO:0000259" key="15">
    <source>
        <dbReference type="PROSITE" id="PS50109"/>
    </source>
</evidence>
<keyword evidence="13 14" id="KW-0472">Membrane</keyword>
<dbReference type="SMART" id="SM00387">
    <property type="entry name" value="HATPase_c"/>
    <property type="match status" value="1"/>
</dbReference>
<name>A0A2N6UJL6_9FIRM</name>
<dbReference type="GO" id="GO:0005886">
    <property type="term" value="C:plasma membrane"/>
    <property type="evidence" value="ECO:0007669"/>
    <property type="project" value="UniProtKB-SubCell"/>
</dbReference>
<feature type="transmembrane region" description="Helical" evidence="14">
    <location>
        <begin position="12"/>
        <end position="31"/>
    </location>
</feature>
<dbReference type="InterPro" id="IPR004358">
    <property type="entry name" value="Sig_transdc_His_kin-like_C"/>
</dbReference>
<reference evidence="16 17" key="1">
    <citation type="submission" date="2017-09" db="EMBL/GenBank/DDBJ databases">
        <title>Bacterial strain isolated from the female urinary microbiota.</title>
        <authorList>
            <person name="Thomas-White K."/>
            <person name="Kumar N."/>
            <person name="Forster S."/>
            <person name="Putonti C."/>
            <person name="Lawley T."/>
            <person name="Wolfe A.J."/>
        </authorList>
    </citation>
    <scope>NUCLEOTIDE SEQUENCE [LARGE SCALE GENOMIC DNA]</scope>
    <source>
        <strain evidence="16 17">UMB0204</strain>
    </source>
</reference>
<dbReference type="Pfam" id="PF02518">
    <property type="entry name" value="HATPase_c"/>
    <property type="match status" value="1"/>
</dbReference>
<organism evidence="16 17">
    <name type="scientific">Anaerococcus hydrogenalis</name>
    <dbReference type="NCBI Taxonomy" id="33029"/>
    <lineage>
        <taxon>Bacteria</taxon>
        <taxon>Bacillati</taxon>
        <taxon>Bacillota</taxon>
        <taxon>Tissierellia</taxon>
        <taxon>Tissierellales</taxon>
        <taxon>Peptoniphilaceae</taxon>
        <taxon>Anaerococcus</taxon>
    </lineage>
</organism>
<keyword evidence="8" id="KW-0547">Nucleotide-binding</keyword>
<evidence type="ECO:0000256" key="5">
    <source>
        <dbReference type="ARBA" id="ARBA00022553"/>
    </source>
</evidence>
<dbReference type="SUPFAM" id="SSF55874">
    <property type="entry name" value="ATPase domain of HSP90 chaperone/DNA topoisomerase II/histidine kinase"/>
    <property type="match status" value="1"/>
</dbReference>
<keyword evidence="12" id="KW-0902">Two-component regulatory system</keyword>
<dbReference type="GO" id="GO:0005524">
    <property type="term" value="F:ATP binding"/>
    <property type="evidence" value="ECO:0007669"/>
    <property type="project" value="UniProtKB-KW"/>
</dbReference>
<dbReference type="SUPFAM" id="SSF47384">
    <property type="entry name" value="Homodimeric domain of signal transducing histidine kinase"/>
    <property type="match status" value="1"/>
</dbReference>
<dbReference type="AlphaFoldDB" id="A0A2N6UJL6"/>
<dbReference type="GO" id="GO:0000155">
    <property type="term" value="F:phosphorelay sensor kinase activity"/>
    <property type="evidence" value="ECO:0007669"/>
    <property type="project" value="InterPro"/>
</dbReference>
<evidence type="ECO:0000256" key="10">
    <source>
        <dbReference type="ARBA" id="ARBA00022840"/>
    </source>
</evidence>
<dbReference type="SMART" id="SM00388">
    <property type="entry name" value="HisKA"/>
    <property type="match status" value="1"/>
</dbReference>
<dbReference type="Gene3D" id="6.10.340.10">
    <property type="match status" value="1"/>
</dbReference>
<dbReference type="EMBL" id="PNHP01000002">
    <property type="protein sequence ID" value="PMC81935.1"/>
    <property type="molecule type" value="Genomic_DNA"/>
</dbReference>
<dbReference type="Pfam" id="PF00512">
    <property type="entry name" value="HisKA"/>
    <property type="match status" value="1"/>
</dbReference>
<dbReference type="PROSITE" id="PS50109">
    <property type="entry name" value="HIS_KIN"/>
    <property type="match status" value="1"/>
</dbReference>
<dbReference type="InterPro" id="IPR036890">
    <property type="entry name" value="HATPase_C_sf"/>
</dbReference>
<comment type="caution">
    <text evidence="16">The sequence shown here is derived from an EMBL/GenBank/DDBJ whole genome shotgun (WGS) entry which is preliminary data.</text>
</comment>
<evidence type="ECO:0000256" key="11">
    <source>
        <dbReference type="ARBA" id="ARBA00022989"/>
    </source>
</evidence>